<comment type="caution">
    <text evidence="10">The sequence shown here is derived from an EMBL/GenBank/DDBJ whole genome shotgun (WGS) entry which is preliminary data.</text>
</comment>
<feature type="region of interest" description="Disordered" evidence="7">
    <location>
        <begin position="180"/>
        <end position="201"/>
    </location>
</feature>
<dbReference type="InterPro" id="IPR023090">
    <property type="entry name" value="UPF0702_alpha/beta_dom_sf"/>
</dbReference>
<keyword evidence="3" id="KW-1003">Cell membrane</keyword>
<name>W7YE43_9BACL</name>
<evidence type="ECO:0000256" key="8">
    <source>
        <dbReference type="SAM" id="Phobius"/>
    </source>
</evidence>
<accession>W7YE43</accession>
<keyword evidence="6 8" id="KW-0472">Membrane</keyword>
<organism evidence="10 11">
    <name type="scientific">Paenibacillus pini JCM 16418</name>
    <dbReference type="NCBI Taxonomy" id="1236976"/>
    <lineage>
        <taxon>Bacteria</taxon>
        <taxon>Bacillati</taxon>
        <taxon>Bacillota</taxon>
        <taxon>Bacilli</taxon>
        <taxon>Bacillales</taxon>
        <taxon>Paenibacillaceae</taxon>
        <taxon>Paenibacillus</taxon>
    </lineage>
</organism>
<dbReference type="PANTHER" id="PTHR34582">
    <property type="entry name" value="UPF0702 TRANSMEMBRANE PROTEIN YCAP"/>
    <property type="match status" value="1"/>
</dbReference>
<keyword evidence="5 8" id="KW-1133">Transmembrane helix</keyword>
<dbReference type="GO" id="GO:0005886">
    <property type="term" value="C:plasma membrane"/>
    <property type="evidence" value="ECO:0007669"/>
    <property type="project" value="UniProtKB-SubCell"/>
</dbReference>
<protein>
    <recommendedName>
        <fullName evidence="9">YetF C-terminal domain-containing protein</fullName>
    </recommendedName>
</protein>
<feature type="transmembrane region" description="Helical" evidence="8">
    <location>
        <begin position="67"/>
        <end position="90"/>
    </location>
</feature>
<evidence type="ECO:0000256" key="6">
    <source>
        <dbReference type="ARBA" id="ARBA00023136"/>
    </source>
</evidence>
<evidence type="ECO:0000256" key="7">
    <source>
        <dbReference type="SAM" id="MobiDB-lite"/>
    </source>
</evidence>
<feature type="compositionally biased region" description="Polar residues" evidence="7">
    <location>
        <begin position="180"/>
        <end position="193"/>
    </location>
</feature>
<gene>
    <name evidence="10" type="ORF">JCM16418_731</name>
</gene>
<feature type="transmembrane region" description="Helical" evidence="8">
    <location>
        <begin position="13"/>
        <end position="31"/>
    </location>
</feature>
<keyword evidence="4 8" id="KW-0812">Transmembrane</keyword>
<evidence type="ECO:0000313" key="11">
    <source>
        <dbReference type="Proteomes" id="UP000019364"/>
    </source>
</evidence>
<proteinExistence type="inferred from homology"/>
<reference evidence="10 11" key="1">
    <citation type="journal article" date="2014" name="Genome Announc.">
        <title>Draft Genome Sequence of Paenibacillus pini JCM 16418T, Isolated from the Rhizosphere of Pine Tree.</title>
        <authorList>
            <person name="Yuki M."/>
            <person name="Oshima K."/>
            <person name="Suda W."/>
            <person name="Oshida Y."/>
            <person name="Kitamura K."/>
            <person name="Iida Y."/>
            <person name="Hattori M."/>
            <person name="Ohkuma M."/>
        </authorList>
    </citation>
    <scope>NUCLEOTIDE SEQUENCE [LARGE SCALE GENOMIC DNA]</scope>
    <source>
        <strain evidence="10 11">JCM 16418</strain>
    </source>
</reference>
<dbReference type="Gene3D" id="3.30.240.20">
    <property type="entry name" value="bsu07140 like domains"/>
    <property type="match status" value="2"/>
</dbReference>
<evidence type="ECO:0000256" key="4">
    <source>
        <dbReference type="ARBA" id="ARBA00022692"/>
    </source>
</evidence>
<dbReference type="STRING" id="1236976.JCM16418_731"/>
<dbReference type="EMBL" id="BAVZ01000002">
    <property type="protein sequence ID" value="GAF06752.1"/>
    <property type="molecule type" value="Genomic_DNA"/>
</dbReference>
<feature type="domain" description="YetF C-terminal" evidence="9">
    <location>
        <begin position="91"/>
        <end position="267"/>
    </location>
</feature>
<evidence type="ECO:0000256" key="2">
    <source>
        <dbReference type="ARBA" id="ARBA00006448"/>
    </source>
</evidence>
<keyword evidence="11" id="KW-1185">Reference proteome</keyword>
<dbReference type="AlphaFoldDB" id="W7YE43"/>
<evidence type="ECO:0000256" key="3">
    <source>
        <dbReference type="ARBA" id="ARBA00022475"/>
    </source>
</evidence>
<sequence length="278" mass="31907">MLEGAGGYMASDIWSYIFRTILMYFVIYLTLRIMGKREIGKLSIFDLVISIMIAEIAVFVLEDIHRPIYEGIIPMATLVLIQLLIAFVSLKNRGLRLLFEGKPSILVSGGKLHREEMKKQRYNLDDLLLQLRGQKIENVSDVEFAILETSGQLTVIPKKSSSNHPNSSLRQEVIRKKSFQNTPLEPSSSSEDQSIPIFGQSRRSRKRRKILIPAGQFSYGVLPVPLIMDGKVQDDNLHRLNKTRFWLKNQIEQKGVRDFKDVFLCSIDHKGQIYVDRK</sequence>
<evidence type="ECO:0000259" key="9">
    <source>
        <dbReference type="Pfam" id="PF04239"/>
    </source>
</evidence>
<dbReference type="Pfam" id="PF04239">
    <property type="entry name" value="DUF421"/>
    <property type="match status" value="1"/>
</dbReference>
<comment type="subcellular location">
    <subcellularLocation>
        <location evidence="1">Cell membrane</location>
        <topology evidence="1">Multi-pass membrane protein</topology>
    </subcellularLocation>
</comment>
<dbReference type="eggNOG" id="COG2323">
    <property type="taxonomic scope" value="Bacteria"/>
</dbReference>
<dbReference type="InterPro" id="IPR007353">
    <property type="entry name" value="DUF421"/>
</dbReference>
<evidence type="ECO:0000256" key="1">
    <source>
        <dbReference type="ARBA" id="ARBA00004651"/>
    </source>
</evidence>
<comment type="similarity">
    <text evidence="2">Belongs to the UPF0702 family.</text>
</comment>
<evidence type="ECO:0000313" key="10">
    <source>
        <dbReference type="EMBL" id="GAF06752.1"/>
    </source>
</evidence>
<dbReference type="Proteomes" id="UP000019364">
    <property type="component" value="Unassembled WGS sequence"/>
</dbReference>
<feature type="transmembrane region" description="Helical" evidence="8">
    <location>
        <begin position="43"/>
        <end position="61"/>
    </location>
</feature>
<dbReference type="PANTHER" id="PTHR34582:SF6">
    <property type="entry name" value="UPF0702 TRANSMEMBRANE PROTEIN YCAP"/>
    <property type="match status" value="1"/>
</dbReference>
<evidence type="ECO:0000256" key="5">
    <source>
        <dbReference type="ARBA" id="ARBA00022989"/>
    </source>
</evidence>